<dbReference type="InterPro" id="IPR011009">
    <property type="entry name" value="Kinase-like_dom_sf"/>
</dbReference>
<dbReference type="PANTHER" id="PTHR47448">
    <property type="entry name" value="DUAL SPECIFICITY MITOGEN-ACTIVATED PROTEIN KINASE KINASE DSOR1-LIKE PROTEIN"/>
    <property type="match status" value="1"/>
</dbReference>
<evidence type="ECO:0000256" key="3">
    <source>
        <dbReference type="ARBA" id="ARBA00022741"/>
    </source>
</evidence>
<sequence length="518" mass="55001">MSDSPLSLPRQPPKSKPIPSLSSSSTTSSPSAFGSAKSSISRKKPAGLDISASIKPTRPAPGLPGSNPLGGPSDPLDDLSEAEKLRQDIERLQLSSASSSSHSVMDSPPTSPATGPGTPVPGAVGVEGSGSASGSLSLSGPSGSTSLKKKSASSVGGKKKSKTDKDGLELVKNEDLDILEDLGAGNGGTVTKVWNRKRNCVMARKLILVDAKPSVRKQILRELQIMNDCASPYIVGYYGCFPVDVHVGVVMEYMDAGSLDHIYRKNGAVPITVVGKVAEAVLRGLMYLYDVHRIIHRGLTAADIKPSNILVNTAGEIKICDFGVSGELINSIANTFVGTSTYMSPERIQGAPYTIKSDVWSLGISLIELATARFPFMDPPDSSSEADEEADEDRTEHDPNATLPLSTQRPKLDKKPSRGEAKGERRRSRGVSLGGGGHTMSILDLLQHIVNEPAPRLTGRRRSFPKEAELFVEGCLDKDPGSRKSPQELLASDWITKSTVTVDELKKWATSIAPAKAT</sequence>
<keyword evidence="5 7" id="KW-0067">ATP-binding</keyword>
<keyword evidence="1" id="KW-0723">Serine/threonine-protein kinase</keyword>
<gene>
    <name evidence="10" type="primary">STE7</name>
    <name evidence="10" type="ORF">EHS25_008307</name>
</gene>
<dbReference type="Gene3D" id="1.10.510.10">
    <property type="entry name" value="Transferase(Phosphotransferase) domain 1"/>
    <property type="match status" value="1"/>
</dbReference>
<feature type="region of interest" description="Disordered" evidence="8">
    <location>
        <begin position="1"/>
        <end position="166"/>
    </location>
</feature>
<dbReference type="Gene3D" id="3.30.200.20">
    <property type="entry name" value="Phosphorylase Kinase, domain 1"/>
    <property type="match status" value="1"/>
</dbReference>
<feature type="compositionally biased region" description="Acidic residues" evidence="8">
    <location>
        <begin position="384"/>
        <end position="393"/>
    </location>
</feature>
<dbReference type="Pfam" id="PF00069">
    <property type="entry name" value="Pkinase"/>
    <property type="match status" value="1"/>
</dbReference>
<dbReference type="OrthoDB" id="10252354at2759"/>
<name>A0A427YP63_9TREE</name>
<evidence type="ECO:0000256" key="6">
    <source>
        <dbReference type="ARBA" id="ARBA00038035"/>
    </source>
</evidence>
<accession>A0A427YP63</accession>
<dbReference type="InterPro" id="IPR017441">
    <property type="entry name" value="Protein_kinase_ATP_BS"/>
</dbReference>
<evidence type="ECO:0000256" key="7">
    <source>
        <dbReference type="PROSITE-ProRule" id="PRU10141"/>
    </source>
</evidence>
<feature type="compositionally biased region" description="Basic and acidic residues" evidence="8">
    <location>
        <begin position="81"/>
        <end position="91"/>
    </location>
</feature>
<dbReference type="AlphaFoldDB" id="A0A427YP63"/>
<evidence type="ECO:0000313" key="11">
    <source>
        <dbReference type="Proteomes" id="UP000279259"/>
    </source>
</evidence>
<evidence type="ECO:0000313" key="10">
    <source>
        <dbReference type="EMBL" id="RSH92861.1"/>
    </source>
</evidence>
<evidence type="ECO:0000256" key="5">
    <source>
        <dbReference type="ARBA" id="ARBA00022840"/>
    </source>
</evidence>
<keyword evidence="11" id="KW-1185">Reference proteome</keyword>
<feature type="compositionally biased region" description="Low complexity" evidence="8">
    <location>
        <begin position="17"/>
        <end position="39"/>
    </location>
</feature>
<dbReference type="GO" id="GO:0005524">
    <property type="term" value="F:ATP binding"/>
    <property type="evidence" value="ECO:0007669"/>
    <property type="project" value="UniProtKB-UniRule"/>
</dbReference>
<feature type="compositionally biased region" description="Basic and acidic residues" evidence="8">
    <location>
        <begin position="410"/>
        <end position="423"/>
    </location>
</feature>
<organism evidence="10 11">
    <name type="scientific">Saitozyma podzolica</name>
    <dbReference type="NCBI Taxonomy" id="1890683"/>
    <lineage>
        <taxon>Eukaryota</taxon>
        <taxon>Fungi</taxon>
        <taxon>Dikarya</taxon>
        <taxon>Basidiomycota</taxon>
        <taxon>Agaricomycotina</taxon>
        <taxon>Tremellomycetes</taxon>
        <taxon>Tremellales</taxon>
        <taxon>Trimorphomycetaceae</taxon>
        <taxon>Saitozyma</taxon>
    </lineage>
</organism>
<dbReference type="PROSITE" id="PS00107">
    <property type="entry name" value="PROTEIN_KINASE_ATP"/>
    <property type="match status" value="1"/>
</dbReference>
<dbReference type="EMBL" id="RSCD01000005">
    <property type="protein sequence ID" value="RSH92861.1"/>
    <property type="molecule type" value="Genomic_DNA"/>
</dbReference>
<dbReference type="SMART" id="SM00220">
    <property type="entry name" value="S_TKc"/>
    <property type="match status" value="1"/>
</dbReference>
<dbReference type="STRING" id="1890683.A0A427YP63"/>
<dbReference type="InterPro" id="IPR000719">
    <property type="entry name" value="Prot_kinase_dom"/>
</dbReference>
<protein>
    <submittedName>
        <fullName evidence="10">MAP kinase kinase (MEK)</fullName>
    </submittedName>
</protein>
<dbReference type="GO" id="GO:0004712">
    <property type="term" value="F:protein serine/threonine/tyrosine kinase activity"/>
    <property type="evidence" value="ECO:0007669"/>
    <property type="project" value="UniProtKB-ARBA"/>
</dbReference>
<feature type="compositionally biased region" description="Basic residues" evidence="8">
    <location>
        <begin position="147"/>
        <end position="162"/>
    </location>
</feature>
<evidence type="ECO:0000256" key="2">
    <source>
        <dbReference type="ARBA" id="ARBA00022679"/>
    </source>
</evidence>
<dbReference type="GO" id="GO:0004674">
    <property type="term" value="F:protein serine/threonine kinase activity"/>
    <property type="evidence" value="ECO:0007669"/>
    <property type="project" value="UniProtKB-KW"/>
</dbReference>
<feature type="region of interest" description="Disordered" evidence="8">
    <location>
        <begin position="377"/>
        <end position="436"/>
    </location>
</feature>
<feature type="compositionally biased region" description="Low complexity" evidence="8">
    <location>
        <begin position="95"/>
        <end position="146"/>
    </location>
</feature>
<evidence type="ECO:0000256" key="8">
    <source>
        <dbReference type="SAM" id="MobiDB-lite"/>
    </source>
</evidence>
<evidence type="ECO:0000259" key="9">
    <source>
        <dbReference type="PROSITE" id="PS50011"/>
    </source>
</evidence>
<comment type="caution">
    <text evidence="10">The sequence shown here is derived from an EMBL/GenBank/DDBJ whole genome shotgun (WGS) entry which is preliminary data.</text>
</comment>
<dbReference type="PANTHER" id="PTHR47448:SF1">
    <property type="entry name" value="SERINE_THREONINE-PROTEIN KINASE STE7 HOMOLOG"/>
    <property type="match status" value="1"/>
</dbReference>
<dbReference type="PROSITE" id="PS50011">
    <property type="entry name" value="PROTEIN_KINASE_DOM"/>
    <property type="match status" value="1"/>
</dbReference>
<reference evidence="10 11" key="1">
    <citation type="submission" date="2018-11" db="EMBL/GenBank/DDBJ databases">
        <title>Genome sequence of Saitozyma podzolica DSM 27192.</title>
        <authorList>
            <person name="Aliyu H."/>
            <person name="Gorte O."/>
            <person name="Ochsenreither K."/>
        </authorList>
    </citation>
    <scope>NUCLEOTIDE SEQUENCE [LARGE SCALE GENOMIC DNA]</scope>
    <source>
        <strain evidence="10 11">DSM 27192</strain>
    </source>
</reference>
<keyword evidence="4 10" id="KW-0418">Kinase</keyword>
<feature type="domain" description="Protein kinase" evidence="9">
    <location>
        <begin position="176"/>
        <end position="495"/>
    </location>
</feature>
<evidence type="ECO:0000256" key="1">
    <source>
        <dbReference type="ARBA" id="ARBA00022527"/>
    </source>
</evidence>
<dbReference type="InterPro" id="IPR050915">
    <property type="entry name" value="MAP_kinase_kinase"/>
</dbReference>
<dbReference type="Proteomes" id="UP000279259">
    <property type="component" value="Unassembled WGS sequence"/>
</dbReference>
<feature type="compositionally biased region" description="Low complexity" evidence="8">
    <location>
        <begin position="63"/>
        <end position="74"/>
    </location>
</feature>
<dbReference type="SUPFAM" id="SSF56112">
    <property type="entry name" value="Protein kinase-like (PK-like)"/>
    <property type="match status" value="1"/>
</dbReference>
<comment type="similarity">
    <text evidence="6">Belongs to the protein kinase superfamily. STE Ser/Thr protein kinase family. MAP kinase kinase subfamily.</text>
</comment>
<proteinExistence type="inferred from homology"/>
<feature type="binding site" evidence="7">
    <location>
        <position position="205"/>
    </location>
    <ligand>
        <name>ATP</name>
        <dbReference type="ChEBI" id="CHEBI:30616"/>
    </ligand>
</feature>
<keyword evidence="2" id="KW-0808">Transferase</keyword>
<evidence type="ECO:0000256" key="4">
    <source>
        <dbReference type="ARBA" id="ARBA00022777"/>
    </source>
</evidence>
<keyword evidence="3 7" id="KW-0547">Nucleotide-binding</keyword>
<dbReference type="GO" id="GO:0007165">
    <property type="term" value="P:signal transduction"/>
    <property type="evidence" value="ECO:0007669"/>
    <property type="project" value="UniProtKB-ARBA"/>
</dbReference>